<sequence>MLLNPAAFRWNVNLKLRRQCRASGAAAVSTGGVERRDGRRRRPRAALWTTAAAPSGGSLSSRPGRRRRRRAGWPERRRCRAAGRPGRRHSSPDQHSSPPRPTSLLSRRCPGTGRRAPDVEWSADAGLGAGWPASDVEQTAAPDVECGAIAGLGARRPAPDMERDEEIGGERARGATMEKPLAPSAVAALSPCPMRPRYHRRTCDLLWTRGPQSQN</sequence>
<feature type="compositionally biased region" description="Basic residues" evidence="1">
    <location>
        <begin position="63"/>
        <end position="89"/>
    </location>
</feature>
<organism evidence="2">
    <name type="scientific">Oryza nivara</name>
    <name type="common">Indian wild rice</name>
    <name type="synonym">Oryza sativa f. spontanea</name>
    <dbReference type="NCBI Taxonomy" id="4536"/>
    <lineage>
        <taxon>Eukaryota</taxon>
        <taxon>Viridiplantae</taxon>
        <taxon>Streptophyta</taxon>
        <taxon>Embryophyta</taxon>
        <taxon>Tracheophyta</taxon>
        <taxon>Spermatophyta</taxon>
        <taxon>Magnoliopsida</taxon>
        <taxon>Liliopsida</taxon>
        <taxon>Poales</taxon>
        <taxon>Poaceae</taxon>
        <taxon>BOP clade</taxon>
        <taxon>Oryzoideae</taxon>
        <taxon>Oryzeae</taxon>
        <taxon>Oryzinae</taxon>
        <taxon>Oryza</taxon>
    </lineage>
</organism>
<feature type="compositionally biased region" description="Low complexity" evidence="1">
    <location>
        <begin position="45"/>
        <end position="62"/>
    </location>
</feature>
<name>A0A0E0FVF9_ORYNI</name>
<dbReference type="Proteomes" id="UP000006591">
    <property type="component" value="Chromosome 1"/>
</dbReference>
<dbReference type="Gramene" id="ONIVA01G41390.1">
    <property type="protein sequence ID" value="ONIVA01G41390.1"/>
    <property type="gene ID" value="ONIVA01G41390"/>
</dbReference>
<proteinExistence type="predicted"/>
<evidence type="ECO:0000313" key="2">
    <source>
        <dbReference type="EnsemblPlants" id="ONIVA01G41390.1"/>
    </source>
</evidence>
<keyword evidence="3" id="KW-1185">Reference proteome</keyword>
<dbReference type="EnsemblPlants" id="ONIVA01G41390.1">
    <property type="protein sequence ID" value="ONIVA01G41390.1"/>
    <property type="gene ID" value="ONIVA01G41390"/>
</dbReference>
<feature type="region of interest" description="Disordered" evidence="1">
    <location>
        <begin position="154"/>
        <end position="182"/>
    </location>
</feature>
<evidence type="ECO:0000313" key="3">
    <source>
        <dbReference type="Proteomes" id="UP000006591"/>
    </source>
</evidence>
<feature type="compositionally biased region" description="Low complexity" evidence="1">
    <location>
        <begin position="23"/>
        <end position="32"/>
    </location>
</feature>
<dbReference type="OMA" id="RYHRRTC"/>
<dbReference type="AlphaFoldDB" id="A0A0E0FVF9"/>
<feature type="region of interest" description="Disordered" evidence="1">
    <location>
        <begin position="23"/>
        <end position="121"/>
    </location>
</feature>
<protein>
    <submittedName>
        <fullName evidence="2">Uncharacterized protein</fullName>
    </submittedName>
</protein>
<evidence type="ECO:0000256" key="1">
    <source>
        <dbReference type="SAM" id="MobiDB-lite"/>
    </source>
</evidence>
<accession>A0A0E0FVF9</accession>
<feature type="compositionally biased region" description="Basic and acidic residues" evidence="1">
    <location>
        <begin position="157"/>
        <end position="173"/>
    </location>
</feature>
<reference evidence="2" key="2">
    <citation type="submission" date="2018-04" db="EMBL/GenBank/DDBJ databases">
        <title>OnivRS2 (Oryza nivara Reference Sequence Version 2).</title>
        <authorList>
            <person name="Zhang J."/>
            <person name="Kudrna D."/>
            <person name="Lee S."/>
            <person name="Talag J."/>
            <person name="Rajasekar S."/>
            <person name="Welchert J."/>
            <person name="Hsing Y.-I."/>
            <person name="Wing R.A."/>
        </authorList>
    </citation>
    <scope>NUCLEOTIDE SEQUENCE [LARGE SCALE GENOMIC DNA]</scope>
</reference>
<dbReference type="HOGENOM" id="CLU_1285079_0_0_1"/>
<reference evidence="2" key="1">
    <citation type="submission" date="2015-04" db="UniProtKB">
        <authorList>
            <consortium name="EnsemblPlants"/>
        </authorList>
    </citation>
    <scope>IDENTIFICATION</scope>
    <source>
        <strain evidence="2">SL10</strain>
    </source>
</reference>